<evidence type="ECO:0000313" key="4">
    <source>
        <dbReference type="Proteomes" id="UP000440498"/>
    </source>
</evidence>
<dbReference type="AlphaFoldDB" id="A0A6A7MW07"/>
<dbReference type="RefSeq" id="WP_152836132.1">
    <property type="nucleotide sequence ID" value="NZ_WHUG01000001.1"/>
</dbReference>
<name>A0A6A7MW07_9BURK</name>
<gene>
    <name evidence="3" type="ORF">GEV02_01220</name>
</gene>
<accession>A0A6A7MW07</accession>
<evidence type="ECO:0000313" key="3">
    <source>
        <dbReference type="EMBL" id="MQA36754.1"/>
    </source>
</evidence>
<proteinExistence type="predicted"/>
<dbReference type="Proteomes" id="UP000440498">
    <property type="component" value="Unassembled WGS sequence"/>
</dbReference>
<keyword evidence="2" id="KW-0732">Signal</keyword>
<reference evidence="3 4" key="1">
    <citation type="submission" date="2019-10" db="EMBL/GenBank/DDBJ databases">
        <title>Two novel species isolated from a subtropical stream in China.</title>
        <authorList>
            <person name="Lu H."/>
        </authorList>
    </citation>
    <scope>NUCLEOTIDE SEQUENCE [LARGE SCALE GENOMIC DNA]</scope>
    <source>
        <strain evidence="3 4">FT29W</strain>
    </source>
</reference>
<sequence length="275" mass="30157">MKKILLCLPLFVSAALPPAYAQSPAKPVSGHKCTSSPCGNTATGEDPQEQRIREGELVLDKIRNGDDDQLRWTSIRLYSDSSNPKHLSMPVVKAAGLEMRLNPKLGHLSFSKQGRQQVFSIASPLGSKNSICPQYVIDVVEASAAHALLRMACLKTETAPGRYHMGIEYYLYDFETATMREIWRAAVQDKNAHMPDAKPKPTLKIISNGYRFDWKGVQPSDSPPSITTLHNSYTRSTDKSGVKGLLCTNLSAPKGEGVEDDMCEGGILPLVVKNN</sequence>
<feature type="signal peptide" evidence="2">
    <location>
        <begin position="1"/>
        <end position="21"/>
    </location>
</feature>
<evidence type="ECO:0000256" key="2">
    <source>
        <dbReference type="SAM" id="SignalP"/>
    </source>
</evidence>
<feature type="chain" id="PRO_5025387732" evidence="2">
    <location>
        <begin position="22"/>
        <end position="275"/>
    </location>
</feature>
<keyword evidence="4" id="KW-1185">Reference proteome</keyword>
<feature type="compositionally biased region" description="Polar residues" evidence="1">
    <location>
        <begin position="32"/>
        <end position="43"/>
    </location>
</feature>
<feature type="region of interest" description="Disordered" evidence="1">
    <location>
        <begin position="22"/>
        <end position="51"/>
    </location>
</feature>
<protein>
    <submittedName>
        <fullName evidence="3">Uncharacterized protein</fullName>
    </submittedName>
</protein>
<dbReference type="EMBL" id="WHUG01000001">
    <property type="protein sequence ID" value="MQA36754.1"/>
    <property type="molecule type" value="Genomic_DNA"/>
</dbReference>
<evidence type="ECO:0000256" key="1">
    <source>
        <dbReference type="SAM" id="MobiDB-lite"/>
    </source>
</evidence>
<organism evidence="3 4">
    <name type="scientific">Rugamonas aquatica</name>
    <dbReference type="NCBI Taxonomy" id="2743357"/>
    <lineage>
        <taxon>Bacteria</taxon>
        <taxon>Pseudomonadati</taxon>
        <taxon>Pseudomonadota</taxon>
        <taxon>Betaproteobacteria</taxon>
        <taxon>Burkholderiales</taxon>
        <taxon>Oxalobacteraceae</taxon>
        <taxon>Telluria group</taxon>
        <taxon>Rugamonas</taxon>
    </lineage>
</organism>
<comment type="caution">
    <text evidence="3">The sequence shown here is derived from an EMBL/GenBank/DDBJ whole genome shotgun (WGS) entry which is preliminary data.</text>
</comment>